<dbReference type="PROSITE" id="PS50969">
    <property type="entry name" value="FCP1"/>
    <property type="match status" value="1"/>
</dbReference>
<proteinExistence type="predicted"/>
<reference evidence="14" key="1">
    <citation type="submission" date="2023-06" db="EMBL/GenBank/DDBJ databases">
        <authorList>
            <consortium name="Lawrence Berkeley National Laboratory"/>
            <person name="Ahrendt S."/>
            <person name="Sahu N."/>
            <person name="Indic B."/>
            <person name="Wong-Bajracharya J."/>
            <person name="Merenyi Z."/>
            <person name="Ke H.-M."/>
            <person name="Monk M."/>
            <person name="Kocsube S."/>
            <person name="Drula E."/>
            <person name="Lipzen A."/>
            <person name="Balint B."/>
            <person name="Henrissat B."/>
            <person name="Andreopoulos B."/>
            <person name="Martin F.M."/>
            <person name="Harder C.B."/>
            <person name="Rigling D."/>
            <person name="Ford K.L."/>
            <person name="Foster G.D."/>
            <person name="Pangilinan J."/>
            <person name="Papanicolaou A."/>
            <person name="Barry K."/>
            <person name="LaButti K."/>
            <person name="Viragh M."/>
            <person name="Koriabine M."/>
            <person name="Yan M."/>
            <person name="Riley R."/>
            <person name="Champramary S."/>
            <person name="Plett K.L."/>
            <person name="Tsai I.J."/>
            <person name="Slot J."/>
            <person name="Sipos G."/>
            <person name="Plett J."/>
            <person name="Nagy L.G."/>
            <person name="Grigoriev I.V."/>
        </authorList>
    </citation>
    <scope>NUCLEOTIDE SEQUENCE</scope>
    <source>
        <strain evidence="14">FPL87.14</strain>
    </source>
</reference>
<comment type="catalytic activity">
    <reaction evidence="10">
        <text>O-phospho-L-seryl-[protein] + H2O = L-seryl-[protein] + phosphate</text>
        <dbReference type="Rhea" id="RHEA:20629"/>
        <dbReference type="Rhea" id="RHEA-COMP:9863"/>
        <dbReference type="Rhea" id="RHEA-COMP:11604"/>
        <dbReference type="ChEBI" id="CHEBI:15377"/>
        <dbReference type="ChEBI" id="CHEBI:29999"/>
        <dbReference type="ChEBI" id="CHEBI:43474"/>
        <dbReference type="ChEBI" id="CHEBI:83421"/>
        <dbReference type="EC" id="3.1.3.16"/>
    </reaction>
</comment>
<dbReference type="SMART" id="SM00213">
    <property type="entry name" value="UBQ"/>
    <property type="match status" value="1"/>
</dbReference>
<evidence type="ECO:0000259" key="13">
    <source>
        <dbReference type="PROSITE" id="PS50969"/>
    </source>
</evidence>
<sequence length="418" mass="46941">MTVKIGNKTAIMGERNQSEQGFHCPTMNISPGPARLYSTNAPKRVCFACFSFPFTIIMTSSLDAASAPASGMEVTGRDEPVVENGSGIVETWISLQFTWSGRSFSLDIADTDTVYDLKGYLHGQTHVPPERQKILGLVKGKLPPDQVRIADLKLTSGKKFSLVGTPEGDEIKDPSALEGFADIINDLDLDLLMDVTARSRYLTDPRNARKVKEYTSKTNINIIHPVRPGKKLLVLDIDYTILDTKPLTSGSLPPAECARPGLHEFLEAIYPFYDICIWSQTSWIWLETKLVELGMVGGSRNYQISFVLDKTSMFTVFSQRDNKPWQHSVKPLQIIWNLIPEFGARNTIHIDDLSRNFALNPSQGLKIHAFKNAHTSEAMRDRELEKVGRYMLSIANVEDFRTLEHSNWKDAVKKLPRP</sequence>
<name>A0AA39JGQ5_9AGAR</name>
<dbReference type="InterPro" id="IPR029071">
    <property type="entry name" value="Ubiquitin-like_domsf"/>
</dbReference>
<evidence type="ECO:0000256" key="2">
    <source>
        <dbReference type="ARBA" id="ARBA00004123"/>
    </source>
</evidence>
<evidence type="ECO:0000256" key="7">
    <source>
        <dbReference type="ARBA" id="ARBA00022912"/>
    </source>
</evidence>
<feature type="domain" description="FCP1 homology" evidence="13">
    <location>
        <begin position="226"/>
        <end position="394"/>
    </location>
</feature>
<evidence type="ECO:0000313" key="14">
    <source>
        <dbReference type="EMBL" id="KAK0441024.1"/>
    </source>
</evidence>
<evidence type="ECO:0000256" key="8">
    <source>
        <dbReference type="ARBA" id="ARBA00023242"/>
    </source>
</evidence>
<dbReference type="InterPro" id="IPR036412">
    <property type="entry name" value="HAD-like_sf"/>
</dbReference>
<dbReference type="SUPFAM" id="SSF54236">
    <property type="entry name" value="Ubiquitin-like"/>
    <property type="match status" value="1"/>
</dbReference>
<dbReference type="GO" id="GO:0046872">
    <property type="term" value="F:metal ion binding"/>
    <property type="evidence" value="ECO:0007669"/>
    <property type="project" value="UniProtKB-KW"/>
</dbReference>
<dbReference type="SUPFAM" id="SSF56784">
    <property type="entry name" value="HAD-like"/>
    <property type="match status" value="1"/>
</dbReference>
<dbReference type="GO" id="GO:0090364">
    <property type="term" value="P:regulation of proteasome assembly"/>
    <property type="evidence" value="ECO:0007669"/>
    <property type="project" value="InterPro"/>
</dbReference>
<dbReference type="PROSITE" id="PS50053">
    <property type="entry name" value="UBIQUITIN_2"/>
    <property type="match status" value="1"/>
</dbReference>
<evidence type="ECO:0000256" key="11">
    <source>
        <dbReference type="ARBA" id="ARBA00048336"/>
    </source>
</evidence>
<dbReference type="InterPro" id="IPR004274">
    <property type="entry name" value="FCP1_dom"/>
</dbReference>
<protein>
    <recommendedName>
        <fullName evidence="3">protein-serine/threonine phosphatase</fullName>
        <ecNumber evidence="3">3.1.3.16</ecNumber>
    </recommendedName>
    <alternativeName>
        <fullName evidence="9">Nuclear proteasome inhibitor UBLCP1</fullName>
    </alternativeName>
</protein>
<accession>A0AA39JGQ5</accession>
<evidence type="ECO:0000256" key="3">
    <source>
        <dbReference type="ARBA" id="ARBA00013081"/>
    </source>
</evidence>
<dbReference type="EC" id="3.1.3.16" evidence="3"/>
<dbReference type="InterPro" id="IPR000626">
    <property type="entry name" value="Ubiquitin-like_dom"/>
</dbReference>
<dbReference type="AlphaFoldDB" id="A0AA39JGQ5"/>
<evidence type="ECO:0000256" key="10">
    <source>
        <dbReference type="ARBA" id="ARBA00047761"/>
    </source>
</evidence>
<organism evidence="14 15">
    <name type="scientific">Armillaria borealis</name>
    <dbReference type="NCBI Taxonomy" id="47425"/>
    <lineage>
        <taxon>Eukaryota</taxon>
        <taxon>Fungi</taxon>
        <taxon>Dikarya</taxon>
        <taxon>Basidiomycota</taxon>
        <taxon>Agaricomycotina</taxon>
        <taxon>Agaricomycetes</taxon>
        <taxon>Agaricomycetidae</taxon>
        <taxon>Agaricales</taxon>
        <taxon>Marasmiineae</taxon>
        <taxon>Physalacriaceae</taxon>
        <taxon>Armillaria</taxon>
    </lineage>
</organism>
<keyword evidence="5" id="KW-0378">Hydrolase</keyword>
<keyword evidence="15" id="KW-1185">Reference proteome</keyword>
<keyword evidence="6" id="KW-0460">Magnesium</keyword>
<keyword evidence="4" id="KW-0479">Metal-binding</keyword>
<evidence type="ECO:0000256" key="1">
    <source>
        <dbReference type="ARBA" id="ARBA00001946"/>
    </source>
</evidence>
<comment type="catalytic activity">
    <reaction evidence="11">
        <text>O-phospho-L-threonyl-[protein] + H2O = L-threonyl-[protein] + phosphate</text>
        <dbReference type="Rhea" id="RHEA:47004"/>
        <dbReference type="Rhea" id="RHEA-COMP:11060"/>
        <dbReference type="Rhea" id="RHEA-COMP:11605"/>
        <dbReference type="ChEBI" id="CHEBI:15377"/>
        <dbReference type="ChEBI" id="CHEBI:30013"/>
        <dbReference type="ChEBI" id="CHEBI:43474"/>
        <dbReference type="ChEBI" id="CHEBI:61977"/>
        <dbReference type="EC" id="3.1.3.16"/>
    </reaction>
</comment>
<evidence type="ECO:0000313" key="15">
    <source>
        <dbReference type="Proteomes" id="UP001175226"/>
    </source>
</evidence>
<gene>
    <name evidence="14" type="ORF">EV421DRAFT_1813586</name>
</gene>
<dbReference type="EMBL" id="JAUEPT010000031">
    <property type="protein sequence ID" value="KAK0441024.1"/>
    <property type="molecule type" value="Genomic_DNA"/>
</dbReference>
<evidence type="ECO:0000256" key="5">
    <source>
        <dbReference type="ARBA" id="ARBA00022801"/>
    </source>
</evidence>
<keyword evidence="7" id="KW-0904">Protein phosphatase</keyword>
<evidence type="ECO:0000256" key="9">
    <source>
        <dbReference type="ARBA" id="ARBA00032039"/>
    </source>
</evidence>
<dbReference type="PANTHER" id="PTHR48493:SF1">
    <property type="entry name" value="UBIQUITIN-LIKE DOMAIN-CONTAINING CTD PHOSPHATASE 1"/>
    <property type="match status" value="1"/>
</dbReference>
<dbReference type="Pfam" id="PF03031">
    <property type="entry name" value="NIF"/>
    <property type="match status" value="1"/>
</dbReference>
<evidence type="ECO:0000256" key="4">
    <source>
        <dbReference type="ARBA" id="ARBA00022723"/>
    </source>
</evidence>
<evidence type="ECO:0000256" key="6">
    <source>
        <dbReference type="ARBA" id="ARBA00022842"/>
    </source>
</evidence>
<dbReference type="InterPro" id="IPR051658">
    <property type="entry name" value="UBLCP1"/>
</dbReference>
<dbReference type="NCBIfam" id="TIGR02245">
    <property type="entry name" value="HAD_IIID1"/>
    <property type="match status" value="1"/>
</dbReference>
<dbReference type="SMART" id="SM00577">
    <property type="entry name" value="CPDc"/>
    <property type="match status" value="1"/>
</dbReference>
<dbReference type="Gene3D" id="3.40.50.1000">
    <property type="entry name" value="HAD superfamily/HAD-like"/>
    <property type="match status" value="1"/>
</dbReference>
<dbReference type="Gene3D" id="3.10.20.90">
    <property type="entry name" value="Phosphatidylinositol 3-kinase Catalytic Subunit, Chain A, domain 1"/>
    <property type="match status" value="1"/>
</dbReference>
<dbReference type="GO" id="GO:0005634">
    <property type="term" value="C:nucleus"/>
    <property type="evidence" value="ECO:0007669"/>
    <property type="project" value="UniProtKB-SubCell"/>
</dbReference>
<comment type="cofactor">
    <cofactor evidence="1">
        <name>Mg(2+)</name>
        <dbReference type="ChEBI" id="CHEBI:18420"/>
    </cofactor>
</comment>
<dbReference type="GO" id="GO:0004722">
    <property type="term" value="F:protein serine/threonine phosphatase activity"/>
    <property type="evidence" value="ECO:0007669"/>
    <property type="project" value="UniProtKB-EC"/>
</dbReference>
<evidence type="ECO:0000259" key="12">
    <source>
        <dbReference type="PROSITE" id="PS50053"/>
    </source>
</evidence>
<dbReference type="InterPro" id="IPR011943">
    <property type="entry name" value="HAD-SF_hydro_IIID"/>
</dbReference>
<comment type="caution">
    <text evidence="14">The sequence shown here is derived from an EMBL/GenBank/DDBJ whole genome shotgun (WGS) entry which is preliminary data.</text>
</comment>
<dbReference type="InterPro" id="IPR023214">
    <property type="entry name" value="HAD_sf"/>
</dbReference>
<dbReference type="PANTHER" id="PTHR48493">
    <property type="entry name" value="UBIQUITIN-LIKE DOMAIN-CONTAINING CTD PHOSPHATASE 1"/>
    <property type="match status" value="1"/>
</dbReference>
<dbReference type="Pfam" id="PF00240">
    <property type="entry name" value="ubiquitin"/>
    <property type="match status" value="1"/>
</dbReference>
<feature type="domain" description="Ubiquitin-like" evidence="12">
    <location>
        <begin position="93"/>
        <end position="169"/>
    </location>
</feature>
<dbReference type="Proteomes" id="UP001175226">
    <property type="component" value="Unassembled WGS sequence"/>
</dbReference>
<keyword evidence="8" id="KW-0539">Nucleus</keyword>
<comment type="subcellular location">
    <subcellularLocation>
        <location evidence="2">Nucleus</location>
    </subcellularLocation>
</comment>